<keyword evidence="2" id="KW-1185">Reference proteome</keyword>
<sequence>RRAITPQLEAGYPRQGVMPRRLPKKATPEFDQDVAVILHCTSKGNIGNQLEGFFLIAPKSHQLPKYAILSKEYTDRTSKHENFEANPIGPDDLGAEIWWK</sequence>
<feature type="non-terminal residue" evidence="1">
    <location>
        <position position="1"/>
    </location>
</feature>
<protein>
    <submittedName>
        <fullName evidence="1">Uncharacterized protein</fullName>
    </submittedName>
</protein>
<dbReference type="AlphaFoldDB" id="A0A2V3ZMN6"/>
<accession>A0A2V3ZMN6</accession>
<evidence type="ECO:0000313" key="1">
    <source>
        <dbReference type="EMBL" id="PXX92241.1"/>
    </source>
</evidence>
<gene>
    <name evidence="1" type="ORF">DIT71_03270</name>
</gene>
<name>A0A2V3ZMN6_9GAMM</name>
<dbReference type="EMBL" id="QFWX01000002">
    <property type="protein sequence ID" value="PXX92241.1"/>
    <property type="molecule type" value="Genomic_DNA"/>
</dbReference>
<organism evidence="1 2">
    <name type="scientific">Marinobacter vulgaris</name>
    <dbReference type="NCBI Taxonomy" id="1928331"/>
    <lineage>
        <taxon>Bacteria</taxon>
        <taxon>Pseudomonadati</taxon>
        <taxon>Pseudomonadota</taxon>
        <taxon>Gammaproteobacteria</taxon>
        <taxon>Pseudomonadales</taxon>
        <taxon>Marinobacteraceae</taxon>
        <taxon>Marinobacter</taxon>
    </lineage>
</organism>
<reference evidence="2" key="1">
    <citation type="submission" date="2018-05" db="EMBL/GenBank/DDBJ databases">
        <authorList>
            <person name="Lu D."/>
        </authorList>
    </citation>
    <scope>NUCLEOTIDE SEQUENCE [LARGE SCALE GENOMIC DNA]</scope>
    <source>
        <strain evidence="2">F01</strain>
    </source>
</reference>
<comment type="caution">
    <text evidence="1">The sequence shown here is derived from an EMBL/GenBank/DDBJ whole genome shotgun (WGS) entry which is preliminary data.</text>
</comment>
<dbReference type="Proteomes" id="UP000253987">
    <property type="component" value="Unassembled WGS sequence"/>
</dbReference>
<dbReference type="RefSeq" id="WP_227537929.1">
    <property type="nucleotide sequence ID" value="NZ_QFWX01000002.1"/>
</dbReference>
<evidence type="ECO:0000313" key="2">
    <source>
        <dbReference type="Proteomes" id="UP000253987"/>
    </source>
</evidence>
<proteinExistence type="predicted"/>
<reference evidence="1 2" key="2">
    <citation type="submission" date="2018-06" db="EMBL/GenBank/DDBJ databases">
        <title>Marinobactersediminissp. nov, a moderately halophilic bacterium isolated from marine solar saltern.</title>
        <authorList>
            <person name="Zhang Y."/>
        </authorList>
    </citation>
    <scope>NUCLEOTIDE SEQUENCE [LARGE SCALE GENOMIC DNA]</scope>
    <source>
        <strain evidence="1 2">F01</strain>
    </source>
</reference>